<sequence>MSQESAKLSQDPDSALEQVRALALGLPEVEERPSHGQPTFFVGGKQFAQFRHDHHGDGSTIVAVKCADDEEGPNLIALAPDSYSRVAYLGAGWIGLAVGHDDTDWAHVGDRIARSWELAAPRRLLEAGGR</sequence>
<evidence type="ECO:0000313" key="1">
    <source>
        <dbReference type="EMBL" id="MDV3456455.1"/>
    </source>
</evidence>
<reference evidence="1 2" key="1">
    <citation type="submission" date="2023-10" db="EMBL/GenBank/DDBJ databases">
        <title>Sphingomonas sp. HF-S4 16S ribosomal RNA gene Genome sequencing and assembly.</title>
        <authorList>
            <person name="Lee H."/>
        </authorList>
    </citation>
    <scope>NUCLEOTIDE SEQUENCE [LARGE SCALE GENOMIC DNA]</scope>
    <source>
        <strain evidence="1 2">HF-S4</strain>
    </source>
</reference>
<dbReference type="InterPro" id="IPR058532">
    <property type="entry name" value="YjbR/MT2646/Rv2570-like"/>
</dbReference>
<comment type="caution">
    <text evidence="1">The sequence shown here is derived from an EMBL/GenBank/DDBJ whole genome shotgun (WGS) entry which is preliminary data.</text>
</comment>
<dbReference type="GO" id="GO:0003677">
    <property type="term" value="F:DNA binding"/>
    <property type="evidence" value="ECO:0007669"/>
    <property type="project" value="UniProtKB-KW"/>
</dbReference>
<protein>
    <submittedName>
        <fullName evidence="1">MmcQ/YjbR family DNA-binding protein</fullName>
    </submittedName>
</protein>
<dbReference type="Gene3D" id="3.90.1150.30">
    <property type="match status" value="1"/>
</dbReference>
<gene>
    <name evidence="1" type="ORF">RZN05_05625</name>
</gene>
<dbReference type="SUPFAM" id="SSF142906">
    <property type="entry name" value="YjbR-like"/>
    <property type="match status" value="1"/>
</dbReference>
<dbReference type="InterPro" id="IPR038056">
    <property type="entry name" value="YjbR-like_sf"/>
</dbReference>
<dbReference type="Proteomes" id="UP001273531">
    <property type="component" value="Unassembled WGS sequence"/>
</dbReference>
<dbReference type="RefSeq" id="WP_317225638.1">
    <property type="nucleotide sequence ID" value="NZ_JAWJEJ010000001.1"/>
</dbReference>
<dbReference type="Pfam" id="PF04237">
    <property type="entry name" value="YjbR"/>
    <property type="match status" value="1"/>
</dbReference>
<dbReference type="EMBL" id="JAWJEJ010000001">
    <property type="protein sequence ID" value="MDV3456455.1"/>
    <property type="molecule type" value="Genomic_DNA"/>
</dbReference>
<accession>A0ABU3Y549</accession>
<name>A0ABU3Y549_9SPHN</name>
<evidence type="ECO:0000313" key="2">
    <source>
        <dbReference type="Proteomes" id="UP001273531"/>
    </source>
</evidence>
<keyword evidence="2" id="KW-1185">Reference proteome</keyword>
<proteinExistence type="predicted"/>
<organism evidence="1 2">
    <name type="scientific">Sphingomonas agrestis</name>
    <dbReference type="NCBI Taxonomy" id="3080540"/>
    <lineage>
        <taxon>Bacteria</taxon>
        <taxon>Pseudomonadati</taxon>
        <taxon>Pseudomonadota</taxon>
        <taxon>Alphaproteobacteria</taxon>
        <taxon>Sphingomonadales</taxon>
        <taxon>Sphingomonadaceae</taxon>
        <taxon>Sphingomonas</taxon>
    </lineage>
</organism>
<keyword evidence="1" id="KW-0238">DNA-binding</keyword>